<proteinExistence type="predicted"/>
<dbReference type="OrthoDB" id="552995at2759"/>
<protein>
    <submittedName>
        <fullName evidence="3">Uncharacterized protein LOC111017756</fullName>
    </submittedName>
</protein>
<feature type="compositionally biased region" description="Basic and acidic residues" evidence="1">
    <location>
        <begin position="79"/>
        <end position="89"/>
    </location>
</feature>
<dbReference type="Proteomes" id="UP000504603">
    <property type="component" value="Unplaced"/>
</dbReference>
<feature type="region of interest" description="Disordered" evidence="1">
    <location>
        <begin position="145"/>
        <end position="242"/>
    </location>
</feature>
<dbReference type="AlphaFoldDB" id="A0A6J1D6P6"/>
<feature type="compositionally biased region" description="Basic residues" evidence="1">
    <location>
        <begin position="207"/>
        <end position="242"/>
    </location>
</feature>
<dbReference type="PANTHER" id="PTHR34684">
    <property type="entry name" value="OS08G0192200 PROTEIN"/>
    <property type="match status" value="1"/>
</dbReference>
<accession>A0A6J1D6P6</accession>
<dbReference type="GeneID" id="111017756"/>
<feature type="compositionally biased region" description="Basic and acidic residues" evidence="1">
    <location>
        <begin position="178"/>
        <end position="190"/>
    </location>
</feature>
<evidence type="ECO:0000256" key="1">
    <source>
        <dbReference type="SAM" id="MobiDB-lite"/>
    </source>
</evidence>
<feature type="region of interest" description="Disordered" evidence="1">
    <location>
        <begin position="79"/>
        <end position="121"/>
    </location>
</feature>
<sequence>MDLQTENRIAAILMREAAELRRQAEKDGVEAYLRHSKVRGRPNSRFLTATVLGVQQANKAVEVNEMWRVRQKEIELDDRLRGKSREGHSASRSRGSFKPSRDFDRDIPSSSSPPSKRVSEDCHLMEDEGLKDEELEVFLHSRAKRGRGAVGSRMDETGPYLAPCNETDLSWPTSSNVTDRHVVYEPEKPSSLKAYSSSEEEFDSDRRKRSKKSSHRQHIRDHKSKHKSEKRRKESKKSKRHK</sequence>
<dbReference type="KEGG" id="mcha:111017756"/>
<dbReference type="PANTHER" id="PTHR34684:SF1">
    <property type="entry name" value="OS08G0192200 PROTEIN"/>
    <property type="match status" value="1"/>
</dbReference>
<keyword evidence="2" id="KW-1185">Reference proteome</keyword>
<feature type="compositionally biased region" description="Polar residues" evidence="1">
    <location>
        <begin position="167"/>
        <end position="177"/>
    </location>
</feature>
<dbReference type="RefSeq" id="XP_022149314.1">
    <property type="nucleotide sequence ID" value="XM_022293622.1"/>
</dbReference>
<name>A0A6J1D6P6_MOMCH</name>
<evidence type="ECO:0000313" key="2">
    <source>
        <dbReference type="Proteomes" id="UP000504603"/>
    </source>
</evidence>
<evidence type="ECO:0000313" key="3">
    <source>
        <dbReference type="RefSeq" id="XP_022149314.1"/>
    </source>
</evidence>
<reference evidence="3" key="1">
    <citation type="submission" date="2025-08" db="UniProtKB">
        <authorList>
            <consortium name="RefSeq"/>
        </authorList>
    </citation>
    <scope>IDENTIFICATION</scope>
    <source>
        <strain evidence="3">OHB3-1</strain>
    </source>
</reference>
<gene>
    <name evidence="3" type="primary">LOC111017756</name>
</gene>
<organism evidence="2 3">
    <name type="scientific">Momordica charantia</name>
    <name type="common">Bitter gourd</name>
    <name type="synonym">Balsam pear</name>
    <dbReference type="NCBI Taxonomy" id="3673"/>
    <lineage>
        <taxon>Eukaryota</taxon>
        <taxon>Viridiplantae</taxon>
        <taxon>Streptophyta</taxon>
        <taxon>Embryophyta</taxon>
        <taxon>Tracheophyta</taxon>
        <taxon>Spermatophyta</taxon>
        <taxon>Magnoliopsida</taxon>
        <taxon>eudicotyledons</taxon>
        <taxon>Gunneridae</taxon>
        <taxon>Pentapetalae</taxon>
        <taxon>rosids</taxon>
        <taxon>fabids</taxon>
        <taxon>Cucurbitales</taxon>
        <taxon>Cucurbitaceae</taxon>
        <taxon>Momordiceae</taxon>
        <taxon>Momordica</taxon>
    </lineage>
</organism>